<dbReference type="EMBL" id="JAHWYN010000011">
    <property type="protein sequence ID" value="MBW4361491.1"/>
    <property type="molecule type" value="Genomic_DNA"/>
</dbReference>
<gene>
    <name evidence="1" type="ORF">KZH69_13440</name>
</gene>
<reference evidence="1 2" key="1">
    <citation type="submission" date="2021-07" db="EMBL/GenBank/DDBJ databases">
        <title>Flavobacterium sp. nov. isolated from sediment on the Taihu Lake.</title>
        <authorList>
            <person name="Qu J.-H."/>
        </authorList>
    </citation>
    <scope>NUCLEOTIDE SEQUENCE [LARGE SCALE GENOMIC DNA]</scope>
    <source>
        <strain evidence="1 2">NAS39</strain>
    </source>
</reference>
<protein>
    <submittedName>
        <fullName evidence="1">Uncharacterized protein</fullName>
    </submittedName>
</protein>
<dbReference type="Proteomes" id="UP000812031">
    <property type="component" value="Unassembled WGS sequence"/>
</dbReference>
<name>A0ABS6XXU9_9FLAO</name>
<proteinExistence type="predicted"/>
<evidence type="ECO:0000313" key="1">
    <source>
        <dbReference type="EMBL" id="MBW4361491.1"/>
    </source>
</evidence>
<evidence type="ECO:0000313" key="2">
    <source>
        <dbReference type="Proteomes" id="UP000812031"/>
    </source>
</evidence>
<dbReference type="RefSeq" id="WP_219317988.1">
    <property type="nucleotide sequence ID" value="NZ_JAHWYN010000011.1"/>
</dbReference>
<sequence>MNINREWHLNNKMPKNPTLKQRIQWHLEHEKNCQCRPIPEKLLEKIAKIKAESNNE</sequence>
<accession>A0ABS6XXU9</accession>
<organism evidence="1 2">
    <name type="scientific">Flavobacterium taihuense</name>
    <dbReference type="NCBI Taxonomy" id="2857508"/>
    <lineage>
        <taxon>Bacteria</taxon>
        <taxon>Pseudomonadati</taxon>
        <taxon>Bacteroidota</taxon>
        <taxon>Flavobacteriia</taxon>
        <taxon>Flavobacteriales</taxon>
        <taxon>Flavobacteriaceae</taxon>
        <taxon>Flavobacterium</taxon>
    </lineage>
</organism>
<keyword evidence="2" id="KW-1185">Reference proteome</keyword>
<comment type="caution">
    <text evidence="1">The sequence shown here is derived from an EMBL/GenBank/DDBJ whole genome shotgun (WGS) entry which is preliminary data.</text>
</comment>